<dbReference type="OrthoDB" id="383226at2759"/>
<name>K6V121_PLACD</name>
<proteinExistence type="predicted"/>
<dbReference type="Proteomes" id="UP000006319">
    <property type="component" value="Unassembled WGS sequence"/>
</dbReference>
<dbReference type="InterPro" id="IPR008780">
    <property type="entry name" value="Plasmodium_Vir"/>
</dbReference>
<gene>
    <name evidence="1" type="ORF">PCYB_007780</name>
</gene>
<evidence type="ECO:0000313" key="1">
    <source>
        <dbReference type="EMBL" id="GAB70029.1"/>
    </source>
</evidence>
<dbReference type="PhylomeDB" id="K6V121"/>
<dbReference type="VEuPathDB" id="PlasmoDB:PCYB_007780"/>
<protein>
    <recommendedName>
        <fullName evidence="3">CYIR protein</fullName>
    </recommendedName>
</protein>
<keyword evidence="2" id="KW-1185">Reference proteome</keyword>
<dbReference type="RefSeq" id="XP_004228247.1">
    <property type="nucleotide sequence ID" value="XM_004228199.1"/>
</dbReference>
<dbReference type="KEGG" id="pcy:PCYB_007780"/>
<dbReference type="AlphaFoldDB" id="K6V121"/>
<evidence type="ECO:0000313" key="2">
    <source>
        <dbReference type="Proteomes" id="UP000006319"/>
    </source>
</evidence>
<accession>K6V121</accession>
<dbReference type="Pfam" id="PF05795">
    <property type="entry name" value="Plasmodium_Vir"/>
    <property type="match status" value="1"/>
</dbReference>
<evidence type="ECO:0008006" key="3">
    <source>
        <dbReference type="Google" id="ProtNLM"/>
    </source>
</evidence>
<sequence length="192" mass="23462">MYSNFERGMEGCENIQFYDTLSGYFKESYFEYDLLSISDRILKAVCYIYKEKENKNINFDKELCSYFYYWLGDKIYSLVNDRKEFLRIINTIYEELNENNPKEFNVCDDYISLIDKDTFNKNKLLFDYSKDYEKIELDTVYPNTCNEDYKNYIDKYISAYNEEYSNCYNRERKYGKLAQKFTKIQKQLKLLL</sequence>
<organism evidence="1 2">
    <name type="scientific">Plasmodium cynomolgi (strain B)</name>
    <dbReference type="NCBI Taxonomy" id="1120755"/>
    <lineage>
        <taxon>Eukaryota</taxon>
        <taxon>Sar</taxon>
        <taxon>Alveolata</taxon>
        <taxon>Apicomplexa</taxon>
        <taxon>Aconoidasida</taxon>
        <taxon>Haemosporida</taxon>
        <taxon>Plasmodiidae</taxon>
        <taxon>Plasmodium</taxon>
        <taxon>Plasmodium (Plasmodium)</taxon>
    </lineage>
</organism>
<dbReference type="EMBL" id="DF158557">
    <property type="protein sequence ID" value="GAB70029.1"/>
    <property type="molecule type" value="Genomic_DNA"/>
</dbReference>
<reference evidence="1 2" key="1">
    <citation type="journal article" date="2012" name="Nat. Genet.">
        <title>Plasmodium cynomolgi genome sequences provide insight into Plasmodium vivax and the monkey malaria clade.</title>
        <authorList>
            <person name="Tachibana S."/>
            <person name="Sullivan S.A."/>
            <person name="Kawai S."/>
            <person name="Nakamura S."/>
            <person name="Kim H.R."/>
            <person name="Goto N."/>
            <person name="Arisue N."/>
            <person name="Palacpac N.M.Q."/>
            <person name="Honma H."/>
            <person name="Yagi M."/>
            <person name="Tougan T."/>
            <person name="Katakai Y."/>
            <person name="Kaneko O."/>
            <person name="Mita T."/>
            <person name="Kita K."/>
            <person name="Yasutomi Y."/>
            <person name="Sutton P.L."/>
            <person name="Shakhbatyan R."/>
            <person name="Horii T."/>
            <person name="Yasunaga T."/>
            <person name="Barnwell J.W."/>
            <person name="Escalante A.A."/>
            <person name="Carlton J.M."/>
            <person name="Tanabe K."/>
        </authorList>
    </citation>
    <scope>NUCLEOTIDE SEQUENCE [LARGE SCALE GENOMIC DNA]</scope>
    <source>
        <strain evidence="1 2">B</strain>
    </source>
</reference>
<dbReference type="GeneID" id="14696571"/>